<dbReference type="EMBL" id="JAACJO010000007">
    <property type="protein sequence ID" value="KAF5356246.1"/>
    <property type="molecule type" value="Genomic_DNA"/>
</dbReference>
<protein>
    <recommendedName>
        <fullName evidence="3">Exocyst complex component EXO84</fullName>
    </recommendedName>
</protein>
<evidence type="ECO:0000256" key="2">
    <source>
        <dbReference type="ARBA" id="ARBA00007210"/>
    </source>
</evidence>
<keyword evidence="5" id="KW-0268">Exocytosis</keyword>
<keyword evidence="7" id="KW-0175">Coiled coil</keyword>
<dbReference type="Gene3D" id="1.20.58.1210">
    <property type="entry name" value="Exo84p, N-terminal helical domain"/>
    <property type="match status" value="1"/>
</dbReference>
<feature type="compositionally biased region" description="Basic and acidic residues" evidence="8">
    <location>
        <begin position="354"/>
        <end position="369"/>
    </location>
</feature>
<sequence>MDSSLRTRRPSEAARKPARSPSKLSKLTNRDARKSRVDDKIKKRMSTRYADISAPIPSIPPLPSITPTPSHRTRDTQRDDDDSLRERPVLADGSIAPEDKKLLSSEDFNPDAFIKLKLLNSTEAELKSLQSSLRVAKDDTASDLQRSVFKNYAEFVLISKEISVLENEMLELKDLLSEYKSMPSMLHIPDPTSSSTGVLSTYKRSSVADLRILYFNQMQTLHASIEGAAKFVPTTPGRHVVGEMEGVYSLNAATYKVVGKVKFVILDDAVLVARRRRRNAGGTGDGSTVNEGKLVAERCWALNDMLVLDTKDSPNMTNVFKIRQGKETHVYRTETPTDKKALLAQFRQVADELSAKKRKEREGEHERRKSLWQGGDRSSAVPPMPEWMADLAKRGGDFLDNSEADNAKEKAERDARWVGEWSDDLTVAIALREWTKAVDLVEQGQARQSTIPALQTKLPSLTHQLTAALLSSLSVPSNKKTTCITLITLLIRLKAAAAARKAYLDMRAGVINGLMRRIRFEGDITSYVGDLSVVWFTGIKHTADWYLGSFKDNESTSALVVWTQEQLKIFAEMFRKQVYTKDVEPGLVEEAIAIAHMQSNKLLREHGLDFSYLLHQFLVEKPKESERGPTGFSFSAHRHSKQGDLSTLVKQLDLKQQPPDDKGDDNKEPSPIQGLPPAPPPPTLSAPPPPTRRRSPAPPSAFREPTSPRNGTPPPLSSQGDIKAPIAQKSSQPQSFSSTSAYPPSVSRSRTPVGGGSATLNVSSGLASPMPLSPTPPMSAPVTGLGLTLNTSATPQPRRTARGGGGGGGGGGDRDSPAPITPVSGGRPGVGHFGSVRGRPSADDSRDWTEGPSGFISPTSIGAGTGSVRARTARTNPSLPPRSVNRPGSLLTVSSTGSTGSTGSGGVSGQGQQPSPRGVVPQREGMF</sequence>
<evidence type="ECO:0000256" key="3">
    <source>
        <dbReference type="ARBA" id="ARBA00021269"/>
    </source>
</evidence>
<dbReference type="InterPro" id="IPR042560">
    <property type="entry name" value="Exo84_C_2"/>
</dbReference>
<dbReference type="Proteomes" id="UP000559027">
    <property type="component" value="Unassembled WGS sequence"/>
</dbReference>
<proteinExistence type="inferred from homology"/>
<evidence type="ECO:0000259" key="9">
    <source>
        <dbReference type="Pfam" id="PF16528"/>
    </source>
</evidence>
<dbReference type="Pfam" id="PF16528">
    <property type="entry name" value="Exo84_C"/>
    <property type="match status" value="1"/>
</dbReference>
<feature type="compositionally biased region" description="Low complexity" evidence="8">
    <location>
        <begin position="887"/>
        <end position="899"/>
    </location>
</feature>
<gene>
    <name evidence="10" type="ORF">D9756_003715</name>
</gene>
<evidence type="ECO:0000256" key="6">
    <source>
        <dbReference type="ARBA" id="ARBA00022927"/>
    </source>
</evidence>
<feature type="compositionally biased region" description="Basic and acidic residues" evidence="8">
    <location>
        <begin position="28"/>
        <end position="41"/>
    </location>
</feature>
<feature type="compositionally biased region" description="Pro residues" evidence="8">
    <location>
        <begin position="674"/>
        <end position="690"/>
    </location>
</feature>
<feature type="region of interest" description="Disordered" evidence="8">
    <location>
        <begin position="1"/>
        <end position="95"/>
    </location>
</feature>
<name>A0A8H5G0M4_9AGAR</name>
<dbReference type="GO" id="GO:0030133">
    <property type="term" value="C:transport vesicle"/>
    <property type="evidence" value="ECO:0007669"/>
    <property type="project" value="UniProtKB-SubCell"/>
</dbReference>
<feature type="region of interest" description="Disordered" evidence="8">
    <location>
        <begin position="354"/>
        <end position="383"/>
    </location>
</feature>
<dbReference type="Gene3D" id="2.30.29.30">
    <property type="entry name" value="Pleckstrin-homology domain (PH domain)/Phosphotyrosine-binding domain (PTB)"/>
    <property type="match status" value="1"/>
</dbReference>
<evidence type="ECO:0000256" key="5">
    <source>
        <dbReference type="ARBA" id="ARBA00022483"/>
    </source>
</evidence>
<dbReference type="GO" id="GO:0000145">
    <property type="term" value="C:exocyst"/>
    <property type="evidence" value="ECO:0007669"/>
    <property type="project" value="InterPro"/>
</dbReference>
<keyword evidence="6" id="KW-0653">Protein transport</keyword>
<feature type="compositionally biased region" description="Low complexity" evidence="8">
    <location>
        <begin position="728"/>
        <end position="740"/>
    </location>
</feature>
<dbReference type="InterPro" id="IPR016159">
    <property type="entry name" value="Cullin_repeat-like_dom_sf"/>
</dbReference>
<dbReference type="GO" id="GO:0015031">
    <property type="term" value="P:protein transport"/>
    <property type="evidence" value="ECO:0007669"/>
    <property type="project" value="UniProtKB-KW"/>
</dbReference>
<dbReference type="OrthoDB" id="642193at2759"/>
<feature type="compositionally biased region" description="Basic and acidic residues" evidence="8">
    <location>
        <begin position="658"/>
        <end position="668"/>
    </location>
</feature>
<feature type="compositionally biased region" description="Pro residues" evidence="8">
    <location>
        <begin position="57"/>
        <end position="66"/>
    </location>
</feature>
<accession>A0A8H5G0M4</accession>
<evidence type="ECO:0000256" key="4">
    <source>
        <dbReference type="ARBA" id="ARBA00022448"/>
    </source>
</evidence>
<feature type="compositionally biased region" description="Polar residues" evidence="8">
    <location>
        <begin position="788"/>
        <end position="797"/>
    </location>
</feature>
<comment type="similarity">
    <text evidence="2">Belongs to the EXO84 family.</text>
</comment>
<feature type="compositionally biased region" description="Gly residues" evidence="8">
    <location>
        <begin position="900"/>
        <end position="909"/>
    </location>
</feature>
<comment type="subcellular location">
    <subcellularLocation>
        <location evidence="1">Cytoplasmic vesicle</location>
        <location evidence="1">Secretory vesicle</location>
    </subcellularLocation>
</comment>
<feature type="domain" description="Exocyst component Exo84 C-terminal" evidence="9">
    <location>
        <begin position="416"/>
        <end position="610"/>
    </location>
</feature>
<evidence type="ECO:0000256" key="7">
    <source>
        <dbReference type="SAM" id="Coils"/>
    </source>
</evidence>
<dbReference type="GO" id="GO:0006887">
    <property type="term" value="P:exocytosis"/>
    <property type="evidence" value="ECO:0007669"/>
    <property type="project" value="UniProtKB-KW"/>
</dbReference>
<dbReference type="PANTHER" id="PTHR21426:SF12">
    <property type="entry name" value="EXOCYST COMPLEX COMPONENT 8"/>
    <property type="match status" value="1"/>
</dbReference>
<dbReference type="PANTHER" id="PTHR21426">
    <property type="entry name" value="EXOCYST COMPLEX COMPONENT 8"/>
    <property type="match status" value="1"/>
</dbReference>
<keyword evidence="4" id="KW-0813">Transport</keyword>
<dbReference type="Pfam" id="PF08700">
    <property type="entry name" value="VPS51_Exo84_N"/>
    <property type="match status" value="1"/>
</dbReference>
<feature type="region of interest" description="Disordered" evidence="8">
    <location>
        <begin position="624"/>
        <end position="927"/>
    </location>
</feature>
<dbReference type="Gene3D" id="1.20.58.1220">
    <property type="entry name" value="Exo84p, C-terminal helical domain"/>
    <property type="match status" value="1"/>
</dbReference>
<feature type="compositionally biased region" description="Gly residues" evidence="8">
    <location>
        <begin position="802"/>
        <end position="811"/>
    </location>
</feature>
<dbReference type="SUPFAM" id="SSF50729">
    <property type="entry name" value="PH domain-like"/>
    <property type="match status" value="1"/>
</dbReference>
<feature type="coiled-coil region" evidence="7">
    <location>
        <begin position="119"/>
        <end position="182"/>
    </location>
</feature>
<organism evidence="10 11">
    <name type="scientific">Leucocoprinus leucothites</name>
    <dbReference type="NCBI Taxonomy" id="201217"/>
    <lineage>
        <taxon>Eukaryota</taxon>
        <taxon>Fungi</taxon>
        <taxon>Dikarya</taxon>
        <taxon>Basidiomycota</taxon>
        <taxon>Agaricomycotina</taxon>
        <taxon>Agaricomycetes</taxon>
        <taxon>Agaricomycetidae</taxon>
        <taxon>Agaricales</taxon>
        <taxon>Agaricineae</taxon>
        <taxon>Agaricaceae</taxon>
        <taxon>Leucocoprinus</taxon>
    </lineage>
</organism>
<comment type="caution">
    <text evidence="10">The sequence shown here is derived from an EMBL/GenBank/DDBJ whole genome shotgun (WGS) entry which is preliminary data.</text>
</comment>
<keyword evidence="11" id="KW-1185">Reference proteome</keyword>
<evidence type="ECO:0000313" key="11">
    <source>
        <dbReference type="Proteomes" id="UP000559027"/>
    </source>
</evidence>
<dbReference type="SUPFAM" id="SSF74788">
    <property type="entry name" value="Cullin repeat-like"/>
    <property type="match status" value="1"/>
</dbReference>
<evidence type="ECO:0000256" key="1">
    <source>
        <dbReference type="ARBA" id="ARBA00004398"/>
    </source>
</evidence>
<evidence type="ECO:0000256" key="8">
    <source>
        <dbReference type="SAM" id="MobiDB-lite"/>
    </source>
</evidence>
<dbReference type="InterPro" id="IPR033961">
    <property type="entry name" value="Exo84"/>
</dbReference>
<dbReference type="InterPro" id="IPR011993">
    <property type="entry name" value="PH-like_dom_sf"/>
</dbReference>
<reference evidence="10 11" key="1">
    <citation type="journal article" date="2020" name="ISME J.">
        <title>Uncovering the hidden diversity of litter-decomposition mechanisms in mushroom-forming fungi.</title>
        <authorList>
            <person name="Floudas D."/>
            <person name="Bentzer J."/>
            <person name="Ahren D."/>
            <person name="Johansson T."/>
            <person name="Persson P."/>
            <person name="Tunlid A."/>
        </authorList>
    </citation>
    <scope>NUCLEOTIDE SEQUENCE [LARGE SCALE GENOMIC DNA]</scope>
    <source>
        <strain evidence="10 11">CBS 146.42</strain>
    </source>
</reference>
<feature type="compositionally biased region" description="Low complexity" evidence="8">
    <location>
        <begin position="910"/>
        <end position="927"/>
    </location>
</feature>
<feature type="compositionally biased region" description="Basic and acidic residues" evidence="8">
    <location>
        <begin position="840"/>
        <end position="849"/>
    </location>
</feature>
<evidence type="ECO:0000313" key="10">
    <source>
        <dbReference type="EMBL" id="KAF5356246.1"/>
    </source>
</evidence>
<dbReference type="InterPro" id="IPR042561">
    <property type="entry name" value="Exo84_C_1"/>
</dbReference>
<dbReference type="Pfam" id="PF25345">
    <property type="entry name" value="PH_EXO84"/>
    <property type="match status" value="1"/>
</dbReference>
<dbReference type="AlphaFoldDB" id="A0A8H5G0M4"/>
<dbReference type="GO" id="GO:0006893">
    <property type="term" value="P:Golgi to plasma membrane transport"/>
    <property type="evidence" value="ECO:0007669"/>
    <property type="project" value="TreeGrafter"/>
</dbReference>
<dbReference type="InterPro" id="IPR032403">
    <property type="entry name" value="Exo84_C"/>
</dbReference>